<keyword evidence="9" id="KW-1185">Reference proteome</keyword>
<dbReference type="InterPro" id="IPR050833">
    <property type="entry name" value="Poly_Biosynth_Transport"/>
</dbReference>
<evidence type="ECO:0000256" key="6">
    <source>
        <dbReference type="SAM" id="MobiDB-lite"/>
    </source>
</evidence>
<organism evidence="8 9">
    <name type="scientific">Nocardioides fonticola</name>
    <dbReference type="NCBI Taxonomy" id="450363"/>
    <lineage>
        <taxon>Bacteria</taxon>
        <taxon>Bacillati</taxon>
        <taxon>Actinomycetota</taxon>
        <taxon>Actinomycetes</taxon>
        <taxon>Propionibacteriales</taxon>
        <taxon>Nocardioidaceae</taxon>
        <taxon>Nocardioides</taxon>
    </lineage>
</organism>
<dbReference type="PANTHER" id="PTHR30250:SF11">
    <property type="entry name" value="O-ANTIGEN TRANSPORTER-RELATED"/>
    <property type="match status" value="1"/>
</dbReference>
<dbReference type="EMBL" id="BAAAZH010000010">
    <property type="protein sequence ID" value="GAA4114845.1"/>
    <property type="molecule type" value="Genomic_DNA"/>
</dbReference>
<evidence type="ECO:0000256" key="2">
    <source>
        <dbReference type="ARBA" id="ARBA00022475"/>
    </source>
</evidence>
<feature type="transmembrane region" description="Helical" evidence="7">
    <location>
        <begin position="165"/>
        <end position="190"/>
    </location>
</feature>
<feature type="transmembrane region" description="Helical" evidence="7">
    <location>
        <begin position="112"/>
        <end position="130"/>
    </location>
</feature>
<keyword evidence="2" id="KW-1003">Cell membrane</keyword>
<evidence type="ECO:0000256" key="3">
    <source>
        <dbReference type="ARBA" id="ARBA00022692"/>
    </source>
</evidence>
<proteinExistence type="predicted"/>
<keyword evidence="5 7" id="KW-0472">Membrane</keyword>
<keyword evidence="4 7" id="KW-1133">Transmembrane helix</keyword>
<keyword evidence="3 7" id="KW-0812">Transmembrane</keyword>
<feature type="transmembrane region" description="Helical" evidence="7">
    <location>
        <begin position="29"/>
        <end position="51"/>
    </location>
</feature>
<dbReference type="PANTHER" id="PTHR30250">
    <property type="entry name" value="PST FAMILY PREDICTED COLANIC ACID TRANSPORTER"/>
    <property type="match status" value="1"/>
</dbReference>
<evidence type="ECO:0000256" key="1">
    <source>
        <dbReference type="ARBA" id="ARBA00004651"/>
    </source>
</evidence>
<protein>
    <recommendedName>
        <fullName evidence="10">Polysaccharide biosynthesis protein</fullName>
    </recommendedName>
</protein>
<comment type="subcellular location">
    <subcellularLocation>
        <location evidence="1">Cell membrane</location>
        <topology evidence="1">Multi-pass membrane protein</topology>
    </subcellularLocation>
</comment>
<evidence type="ECO:0000256" key="4">
    <source>
        <dbReference type="ARBA" id="ARBA00022989"/>
    </source>
</evidence>
<name>A0ABP7XG06_9ACTN</name>
<sequence length="440" mass="45654">MTTPTETPDAQQDSSDDGGSGARTGWRDLLRGSAGIAVAMAVTNVGTYGFQMVAARVLGPADYGAIASMMALLMVVAVLQLGLQATAARRISADPDNVAVIAEVVVRTTRRCAWGLGALMLVLSPVVWKVLVLDSIVPALLMAVAAVPLTLMGGQAGILQGERRWFPLAAVYLAVGVPRLVFGSLCILISPTETSAMIGVLVALFVPVAIGGWVLRHARDERPAPGADAHGARAVGREVVASSAALLAFFGLSNVDIVVARHVLDSHDAGLYAGGLILTKAVLFLPQFVVVVAFPAMSNAADRRRALLRSTGLVAAMGAACTLGAWLLSSIALVFVGGDEYADVQSRLWLFAVLGTMLAILQLVVYSVLARQGTRSVYLIWVAVAVLVGCGLLASSLPALVVTVSAVDGALVVVLLALSLYRMRDEAHTPTPSPAPVPPA</sequence>
<dbReference type="Pfam" id="PF13440">
    <property type="entry name" value="Polysacc_synt_3"/>
    <property type="match status" value="1"/>
</dbReference>
<evidence type="ECO:0000256" key="5">
    <source>
        <dbReference type="ARBA" id="ARBA00023136"/>
    </source>
</evidence>
<feature type="transmembrane region" description="Helical" evidence="7">
    <location>
        <begin position="196"/>
        <end position="215"/>
    </location>
</feature>
<feature type="compositionally biased region" description="Polar residues" evidence="6">
    <location>
        <begin position="1"/>
        <end position="12"/>
    </location>
</feature>
<reference evidence="9" key="1">
    <citation type="journal article" date="2019" name="Int. J. Syst. Evol. Microbiol.">
        <title>The Global Catalogue of Microorganisms (GCM) 10K type strain sequencing project: providing services to taxonomists for standard genome sequencing and annotation.</title>
        <authorList>
            <consortium name="The Broad Institute Genomics Platform"/>
            <consortium name="The Broad Institute Genome Sequencing Center for Infectious Disease"/>
            <person name="Wu L."/>
            <person name="Ma J."/>
        </authorList>
    </citation>
    <scope>NUCLEOTIDE SEQUENCE [LARGE SCALE GENOMIC DNA]</scope>
    <source>
        <strain evidence="9">JCM 16703</strain>
    </source>
</reference>
<feature type="transmembrane region" description="Helical" evidence="7">
    <location>
        <begin position="376"/>
        <end position="394"/>
    </location>
</feature>
<gene>
    <name evidence="8" type="ORF">GCM10022215_13250</name>
</gene>
<accession>A0ABP7XG06</accession>
<feature type="transmembrane region" description="Helical" evidence="7">
    <location>
        <begin position="348"/>
        <end position="369"/>
    </location>
</feature>
<feature type="transmembrane region" description="Helical" evidence="7">
    <location>
        <begin position="271"/>
        <end position="294"/>
    </location>
</feature>
<evidence type="ECO:0008006" key="10">
    <source>
        <dbReference type="Google" id="ProtNLM"/>
    </source>
</evidence>
<feature type="transmembrane region" description="Helical" evidence="7">
    <location>
        <begin position="136"/>
        <end position="153"/>
    </location>
</feature>
<dbReference type="RefSeq" id="WP_344732489.1">
    <property type="nucleotide sequence ID" value="NZ_BAAAZH010000010.1"/>
</dbReference>
<feature type="transmembrane region" description="Helical" evidence="7">
    <location>
        <begin position="63"/>
        <end position="83"/>
    </location>
</feature>
<evidence type="ECO:0000256" key="7">
    <source>
        <dbReference type="SAM" id="Phobius"/>
    </source>
</evidence>
<evidence type="ECO:0000313" key="9">
    <source>
        <dbReference type="Proteomes" id="UP001501495"/>
    </source>
</evidence>
<evidence type="ECO:0000313" key="8">
    <source>
        <dbReference type="EMBL" id="GAA4114845.1"/>
    </source>
</evidence>
<feature type="region of interest" description="Disordered" evidence="6">
    <location>
        <begin position="1"/>
        <end position="23"/>
    </location>
</feature>
<dbReference type="Proteomes" id="UP001501495">
    <property type="component" value="Unassembled WGS sequence"/>
</dbReference>
<comment type="caution">
    <text evidence="8">The sequence shown here is derived from an EMBL/GenBank/DDBJ whole genome shotgun (WGS) entry which is preliminary data.</text>
</comment>
<feature type="transmembrane region" description="Helical" evidence="7">
    <location>
        <begin position="306"/>
        <end position="336"/>
    </location>
</feature>
<feature type="transmembrane region" description="Helical" evidence="7">
    <location>
        <begin position="400"/>
        <end position="421"/>
    </location>
</feature>
<feature type="transmembrane region" description="Helical" evidence="7">
    <location>
        <begin position="239"/>
        <end position="259"/>
    </location>
</feature>